<sequence length="57" mass="7040">MTINKQISENEQILLDINNLKSRIKNYDWEYRFSRFQEKMDMQRSELTSVLNEIKEK</sequence>
<reference evidence="2" key="1">
    <citation type="submission" date="2017-02" db="EMBL/GenBank/DDBJ databases">
        <authorList>
            <person name="Dridi B."/>
        </authorList>
    </citation>
    <scope>NUCLEOTIDE SEQUENCE [LARGE SCALE GENOMIC DNA]</scope>
    <source>
        <strain evidence="2">bH819</strain>
    </source>
</reference>
<dbReference type="Proteomes" id="UP000195918">
    <property type="component" value="Unassembled WGS sequence"/>
</dbReference>
<name>A0A1X6WTB4_9ENTE</name>
<proteinExistence type="predicted"/>
<evidence type="ECO:0000313" key="2">
    <source>
        <dbReference type="Proteomes" id="UP000195918"/>
    </source>
</evidence>
<protein>
    <submittedName>
        <fullName evidence="1">Uncharacterized protein</fullName>
    </submittedName>
</protein>
<keyword evidence="2" id="KW-1185">Reference proteome</keyword>
<organism evidence="1 2">
    <name type="scientific">Vagococcus fluvialis bH819</name>
    <dbReference type="NCBI Taxonomy" id="1255619"/>
    <lineage>
        <taxon>Bacteria</taxon>
        <taxon>Bacillati</taxon>
        <taxon>Bacillota</taxon>
        <taxon>Bacilli</taxon>
        <taxon>Lactobacillales</taxon>
        <taxon>Enterococcaceae</taxon>
        <taxon>Vagococcus</taxon>
    </lineage>
</organism>
<gene>
    <name evidence="1" type="ORF">FM121_12165</name>
</gene>
<accession>A0A1X6WTB4</accession>
<dbReference type="AlphaFoldDB" id="A0A1X6WTB4"/>
<evidence type="ECO:0000313" key="1">
    <source>
        <dbReference type="EMBL" id="SLM86846.1"/>
    </source>
</evidence>
<dbReference type="EMBL" id="FWFD01000015">
    <property type="protein sequence ID" value="SLM86846.1"/>
    <property type="molecule type" value="Genomic_DNA"/>
</dbReference>
<dbReference type="RefSeq" id="WP_179203868.1">
    <property type="nucleotide sequence ID" value="NZ_FWFD01000015.1"/>
</dbReference>